<feature type="region of interest" description="Disordered" evidence="1">
    <location>
        <begin position="28"/>
        <end position="58"/>
    </location>
</feature>
<evidence type="ECO:0000313" key="3">
    <source>
        <dbReference type="EMBL" id="CAE4632592.1"/>
    </source>
</evidence>
<keyword evidence="2" id="KW-0732">Signal</keyword>
<protein>
    <recommendedName>
        <fullName evidence="4">RxLR effector protein</fullName>
    </recommendedName>
</protein>
<evidence type="ECO:0008006" key="4">
    <source>
        <dbReference type="Google" id="ProtNLM"/>
    </source>
</evidence>
<accession>A0A7S4S2H9</accession>
<dbReference type="EMBL" id="HBNS01036144">
    <property type="protein sequence ID" value="CAE4632592.1"/>
    <property type="molecule type" value="Transcribed_RNA"/>
</dbReference>
<dbReference type="AlphaFoldDB" id="A0A7S4S2H9"/>
<feature type="signal peptide" evidence="2">
    <location>
        <begin position="1"/>
        <end position="24"/>
    </location>
</feature>
<sequence length="169" mass="18802">MNMKFTSLIVTALAAAFLTGSTHAGFPGEEDGRLNRYPARELSNGGTRYKDSKDNENNDTIDHIVKYTDDERHNIAKRYAENGKALDISRRRRTEVIKAKISDMDKLKNVPHIKAVELDSVRHAFPNLRGYDVAAGKGGRRLIDSTNPTPNTSSVSMSLLRQLFATVVV</sequence>
<feature type="chain" id="PRO_5031053416" description="RxLR effector protein" evidence="2">
    <location>
        <begin position="25"/>
        <end position="169"/>
    </location>
</feature>
<feature type="compositionally biased region" description="Basic and acidic residues" evidence="1">
    <location>
        <begin position="48"/>
        <end position="58"/>
    </location>
</feature>
<organism evidence="3">
    <name type="scientific">Ditylum brightwellii</name>
    <dbReference type="NCBI Taxonomy" id="49249"/>
    <lineage>
        <taxon>Eukaryota</taxon>
        <taxon>Sar</taxon>
        <taxon>Stramenopiles</taxon>
        <taxon>Ochrophyta</taxon>
        <taxon>Bacillariophyta</taxon>
        <taxon>Mediophyceae</taxon>
        <taxon>Lithodesmiophycidae</taxon>
        <taxon>Lithodesmiales</taxon>
        <taxon>Lithodesmiaceae</taxon>
        <taxon>Ditylum</taxon>
    </lineage>
</organism>
<proteinExistence type="predicted"/>
<reference evidence="3" key="1">
    <citation type="submission" date="2021-01" db="EMBL/GenBank/DDBJ databases">
        <authorList>
            <person name="Corre E."/>
            <person name="Pelletier E."/>
            <person name="Niang G."/>
            <person name="Scheremetjew M."/>
            <person name="Finn R."/>
            <person name="Kale V."/>
            <person name="Holt S."/>
            <person name="Cochrane G."/>
            <person name="Meng A."/>
            <person name="Brown T."/>
            <person name="Cohen L."/>
        </authorList>
    </citation>
    <scope>NUCLEOTIDE SEQUENCE</scope>
    <source>
        <strain evidence="3">GSO104</strain>
    </source>
</reference>
<evidence type="ECO:0000256" key="2">
    <source>
        <dbReference type="SAM" id="SignalP"/>
    </source>
</evidence>
<name>A0A7S4S2H9_9STRA</name>
<gene>
    <name evidence="3" type="ORF">DBRI00130_LOCUS28238</name>
</gene>
<evidence type="ECO:0000256" key="1">
    <source>
        <dbReference type="SAM" id="MobiDB-lite"/>
    </source>
</evidence>